<proteinExistence type="predicted"/>
<dbReference type="SUPFAM" id="SSF56672">
    <property type="entry name" value="DNA/RNA polymerases"/>
    <property type="match status" value="1"/>
</dbReference>
<dbReference type="EMBL" id="SNRW01014813">
    <property type="protein sequence ID" value="KAA6371054.1"/>
    <property type="molecule type" value="Genomic_DNA"/>
</dbReference>
<dbReference type="InterPro" id="IPR052055">
    <property type="entry name" value="Hepadnavirus_pol/RT"/>
</dbReference>
<gene>
    <name evidence="2" type="ORF">EZS28_033418</name>
</gene>
<evidence type="ECO:0000313" key="2">
    <source>
        <dbReference type="EMBL" id="KAA6371054.1"/>
    </source>
</evidence>
<dbReference type="InterPro" id="IPR043128">
    <property type="entry name" value="Rev_trsase/Diguanyl_cyclase"/>
</dbReference>
<dbReference type="AlphaFoldDB" id="A0A5J4ULF7"/>
<dbReference type="PANTHER" id="PTHR33050:SF7">
    <property type="entry name" value="RIBONUCLEASE H"/>
    <property type="match status" value="1"/>
</dbReference>
<dbReference type="PROSITE" id="PS50878">
    <property type="entry name" value="RT_POL"/>
    <property type="match status" value="1"/>
</dbReference>
<dbReference type="PANTHER" id="PTHR33050">
    <property type="entry name" value="REVERSE TRANSCRIPTASE DOMAIN-CONTAINING PROTEIN"/>
    <property type="match status" value="1"/>
</dbReference>
<evidence type="ECO:0000259" key="1">
    <source>
        <dbReference type="PROSITE" id="PS50878"/>
    </source>
</evidence>
<dbReference type="InterPro" id="IPR043502">
    <property type="entry name" value="DNA/RNA_pol_sf"/>
</dbReference>
<reference evidence="2 3" key="1">
    <citation type="submission" date="2019-03" db="EMBL/GenBank/DDBJ databases">
        <title>Single cell metagenomics reveals metabolic interactions within the superorganism composed of flagellate Streblomastix strix and complex community of Bacteroidetes bacteria on its surface.</title>
        <authorList>
            <person name="Treitli S.C."/>
            <person name="Kolisko M."/>
            <person name="Husnik F."/>
            <person name="Keeling P."/>
            <person name="Hampl V."/>
        </authorList>
    </citation>
    <scope>NUCLEOTIDE SEQUENCE [LARGE SCALE GENOMIC DNA]</scope>
    <source>
        <strain evidence="2">ST1C</strain>
    </source>
</reference>
<evidence type="ECO:0000313" key="3">
    <source>
        <dbReference type="Proteomes" id="UP000324800"/>
    </source>
</evidence>
<protein>
    <recommendedName>
        <fullName evidence="1">Reverse transcriptase domain-containing protein</fullName>
    </recommendedName>
</protein>
<accession>A0A5J4ULF7</accession>
<organism evidence="2 3">
    <name type="scientific">Streblomastix strix</name>
    <dbReference type="NCBI Taxonomy" id="222440"/>
    <lineage>
        <taxon>Eukaryota</taxon>
        <taxon>Metamonada</taxon>
        <taxon>Preaxostyla</taxon>
        <taxon>Oxymonadida</taxon>
        <taxon>Streblomastigidae</taxon>
        <taxon>Streblomastix</taxon>
    </lineage>
</organism>
<dbReference type="Proteomes" id="UP000324800">
    <property type="component" value="Unassembled WGS sequence"/>
</dbReference>
<name>A0A5J4ULF7_9EUKA</name>
<feature type="non-terminal residue" evidence="2">
    <location>
        <position position="156"/>
    </location>
</feature>
<dbReference type="Pfam" id="PF00078">
    <property type="entry name" value="RVT_1"/>
    <property type="match status" value="1"/>
</dbReference>
<sequence length="156" mass="18739">MGKVDQYRAMPFGTHNTPIFFAQALAMVQIKIRRESDKRILNYVDDLLLLHYDKERLREQIQTIMRFLKALEWIIAQRKREVPIKIKYLASIIGKLNFLRVQVRETSLYLKLMDSAKTTALKNKEWKENMILPKEILQELYWWQGVIVRNKEMTLE</sequence>
<dbReference type="InterPro" id="IPR000477">
    <property type="entry name" value="RT_dom"/>
</dbReference>
<comment type="caution">
    <text evidence="2">The sequence shown here is derived from an EMBL/GenBank/DDBJ whole genome shotgun (WGS) entry which is preliminary data.</text>
</comment>
<feature type="domain" description="Reverse transcriptase" evidence="1">
    <location>
        <begin position="1"/>
        <end position="148"/>
    </location>
</feature>
<dbReference type="Gene3D" id="3.30.70.270">
    <property type="match status" value="1"/>
</dbReference>